<dbReference type="InterPro" id="IPR024992">
    <property type="entry name" value="DUF3891"/>
</dbReference>
<protein>
    <submittedName>
        <fullName evidence="1">DUF3891 family protein</fullName>
    </submittedName>
</protein>
<keyword evidence="2" id="KW-1185">Reference proteome</keyword>
<evidence type="ECO:0000313" key="1">
    <source>
        <dbReference type="EMBL" id="NKE45829.1"/>
    </source>
</evidence>
<proteinExistence type="predicted"/>
<reference evidence="1 2" key="1">
    <citation type="submission" date="2020-03" db="EMBL/GenBank/DDBJ databases">
        <title>Roseomonas selenitidurans sp. nov. isolated from soil.</title>
        <authorList>
            <person name="Liu H."/>
        </authorList>
    </citation>
    <scope>NUCLEOTIDE SEQUENCE [LARGE SCALE GENOMIC DNA]</scope>
    <source>
        <strain evidence="1 2">JCM 15073</strain>
    </source>
</reference>
<dbReference type="Pfam" id="PF13030">
    <property type="entry name" value="DUF3891"/>
    <property type="match status" value="1"/>
</dbReference>
<dbReference type="Proteomes" id="UP000765160">
    <property type="component" value="Unassembled WGS sequence"/>
</dbReference>
<name>A0ABX1F0K0_9PROT</name>
<dbReference type="RefSeq" id="WP_168050366.1">
    <property type="nucleotide sequence ID" value="NZ_JAATJR010000004.1"/>
</dbReference>
<dbReference type="EMBL" id="JAAVTX010000004">
    <property type="protein sequence ID" value="NKE45829.1"/>
    <property type="molecule type" value="Genomic_DNA"/>
</dbReference>
<accession>A0ABX1F0K0</accession>
<sequence length="256" mass="26765">MLLRDLPDGSALAISQPMHALVSGQLARAWGAPGFAALDPFEDVATACAQHDVAWMGWEAAPTLDPATGRPHIFRTVGARTHAPMWAAGVALALSNWGPWVALLVSRHGSLIYGLYADRHQLDQADAEAVDRYLAEQEVVQRDLAAQLGATPAQVEAAGALVAVTDALSLAVCGGVETIGGVGTAPMADGSRVKLALQEGAGVLSVAPWPFRLAEVTLEWRARRLPPGAHWTDEAAMRADLAAAPVQALSARLVPG</sequence>
<gene>
    <name evidence="1" type="ORF">HB662_13645</name>
</gene>
<evidence type="ECO:0000313" key="2">
    <source>
        <dbReference type="Proteomes" id="UP000765160"/>
    </source>
</evidence>
<organism evidence="1 2">
    <name type="scientific">Falsiroseomonas frigidaquae</name>
    <dbReference type="NCBI Taxonomy" id="487318"/>
    <lineage>
        <taxon>Bacteria</taxon>
        <taxon>Pseudomonadati</taxon>
        <taxon>Pseudomonadota</taxon>
        <taxon>Alphaproteobacteria</taxon>
        <taxon>Acetobacterales</taxon>
        <taxon>Roseomonadaceae</taxon>
        <taxon>Falsiroseomonas</taxon>
    </lineage>
</organism>
<comment type="caution">
    <text evidence="1">The sequence shown here is derived from an EMBL/GenBank/DDBJ whole genome shotgun (WGS) entry which is preliminary data.</text>
</comment>